<dbReference type="EMBL" id="CAJVRM010000225">
    <property type="protein sequence ID" value="CAG8977594.1"/>
    <property type="molecule type" value="Genomic_DNA"/>
</dbReference>
<comment type="caution">
    <text evidence="1">The sequence shown here is derived from an EMBL/GenBank/DDBJ whole genome shotgun (WGS) entry which is preliminary data.</text>
</comment>
<evidence type="ECO:0000313" key="2">
    <source>
        <dbReference type="Proteomes" id="UP000701801"/>
    </source>
</evidence>
<dbReference type="AlphaFoldDB" id="A0A9N9Q738"/>
<evidence type="ECO:0000313" key="1">
    <source>
        <dbReference type="EMBL" id="CAG8977594.1"/>
    </source>
</evidence>
<proteinExistence type="predicted"/>
<keyword evidence="2" id="KW-1185">Reference proteome</keyword>
<sequence>MRKPPGAERRVVPDFGPNIIQYHALKGLELQHFKNIQGLVHITQEDTVCFGFANAGVGTHVQIQVLLHAESSNLKLEESAVGVRRSL</sequence>
<reference evidence="1" key="1">
    <citation type="submission" date="2021-07" db="EMBL/GenBank/DDBJ databases">
        <authorList>
            <person name="Durling M."/>
        </authorList>
    </citation>
    <scope>NUCLEOTIDE SEQUENCE</scope>
</reference>
<organism evidence="1 2">
    <name type="scientific">Hymenoscyphus albidus</name>
    <dbReference type="NCBI Taxonomy" id="595503"/>
    <lineage>
        <taxon>Eukaryota</taxon>
        <taxon>Fungi</taxon>
        <taxon>Dikarya</taxon>
        <taxon>Ascomycota</taxon>
        <taxon>Pezizomycotina</taxon>
        <taxon>Leotiomycetes</taxon>
        <taxon>Helotiales</taxon>
        <taxon>Helotiaceae</taxon>
        <taxon>Hymenoscyphus</taxon>
    </lineage>
</organism>
<gene>
    <name evidence="1" type="ORF">HYALB_00008370</name>
</gene>
<name>A0A9N9Q738_9HELO</name>
<accession>A0A9N9Q738</accession>
<protein>
    <submittedName>
        <fullName evidence="1">Uncharacterized protein</fullName>
    </submittedName>
</protein>
<dbReference type="Proteomes" id="UP000701801">
    <property type="component" value="Unassembled WGS sequence"/>
</dbReference>